<comment type="similarity">
    <text evidence="2 8">Belongs to the HIT family.</text>
</comment>
<dbReference type="EC" id="3.6.1.59" evidence="3 8"/>
<dbReference type="GO" id="GO:0005634">
    <property type="term" value="C:nucleus"/>
    <property type="evidence" value="ECO:0007669"/>
    <property type="project" value="UniProtKB-SubCell"/>
</dbReference>
<dbReference type="Gene3D" id="3.30.2240.10">
    <property type="entry name" value="mRNA decapping enzyme DcpS N-terminal domain"/>
    <property type="match status" value="1"/>
</dbReference>
<dbReference type="AlphaFoldDB" id="A0A0C9QBW7"/>
<feature type="binding site" evidence="10">
    <location>
        <position position="172"/>
    </location>
    <ligand>
        <name>substrate</name>
    </ligand>
</feature>
<evidence type="ECO:0000256" key="5">
    <source>
        <dbReference type="ARBA" id="ARBA00022801"/>
    </source>
</evidence>
<evidence type="ECO:0000256" key="9">
    <source>
        <dbReference type="PIRSR" id="PIRSR028973-1"/>
    </source>
</evidence>
<dbReference type="CTD" id="28960"/>
<dbReference type="GO" id="GO:0000340">
    <property type="term" value="F:RNA 7-methylguanosine cap binding"/>
    <property type="evidence" value="ECO:0007669"/>
    <property type="project" value="UniProtKB-UniRule"/>
</dbReference>
<evidence type="ECO:0000256" key="2">
    <source>
        <dbReference type="ARBA" id="ARBA00010208"/>
    </source>
</evidence>
<feature type="binding site" evidence="10">
    <location>
        <position position="202"/>
    </location>
    <ligand>
        <name>substrate</name>
    </ligand>
</feature>
<evidence type="ECO:0000313" key="12">
    <source>
        <dbReference type="EMBL" id="JAG81735.1"/>
    </source>
</evidence>
<protein>
    <recommendedName>
        <fullName evidence="4 8">m7GpppX diphosphatase</fullName>
        <ecNumber evidence="3 8">3.6.1.59</ecNumber>
    </recommendedName>
</protein>
<evidence type="ECO:0000256" key="7">
    <source>
        <dbReference type="ARBA" id="ARBA00048222"/>
    </source>
</evidence>
<dbReference type="Gene3D" id="3.30.428.10">
    <property type="entry name" value="HIT-like"/>
    <property type="match status" value="1"/>
</dbReference>
<evidence type="ECO:0000256" key="4">
    <source>
        <dbReference type="ARBA" id="ARBA00015636"/>
    </source>
</evidence>
<accession>A0A9R1TS38</accession>
<comment type="subcellular location">
    <subcellularLocation>
        <location evidence="1 8">Nucleus</location>
    </subcellularLocation>
</comment>
<feature type="compositionally biased region" description="Basic and acidic residues" evidence="11">
    <location>
        <begin position="20"/>
        <end position="33"/>
    </location>
</feature>
<evidence type="ECO:0000256" key="6">
    <source>
        <dbReference type="ARBA" id="ARBA00023242"/>
    </source>
</evidence>
<dbReference type="KEGG" id="fas:105273354"/>
<dbReference type="PANTHER" id="PTHR12978:SF0">
    <property type="entry name" value="M7GPPPX DIPHOSPHATASE"/>
    <property type="match status" value="1"/>
</dbReference>
<dbReference type="Proteomes" id="UP000694866">
    <property type="component" value="Unplaced"/>
</dbReference>
<comment type="catalytic activity">
    <reaction evidence="7 8">
        <text>a 5'-end (N(7)-methyl 5'-triphosphoguanosine)-ribonucleoside in mRNA + H2O = N(7)-methyl-GMP + a 5'-end diphospho-ribonucleoside in mRNA + 2 H(+)</text>
        <dbReference type="Rhea" id="RHEA:65388"/>
        <dbReference type="Rhea" id="RHEA-COMP:17165"/>
        <dbReference type="Rhea" id="RHEA-COMP:17167"/>
        <dbReference type="ChEBI" id="CHEBI:15377"/>
        <dbReference type="ChEBI" id="CHEBI:15378"/>
        <dbReference type="ChEBI" id="CHEBI:58285"/>
        <dbReference type="ChEBI" id="CHEBI:156461"/>
        <dbReference type="ChEBI" id="CHEBI:167616"/>
        <dbReference type="EC" id="3.6.1.59"/>
    </reaction>
</comment>
<evidence type="ECO:0000256" key="8">
    <source>
        <dbReference type="PIRNR" id="PIRNR028973"/>
    </source>
</evidence>
<dbReference type="SUPFAM" id="SSF54197">
    <property type="entry name" value="HIT-like"/>
    <property type="match status" value="1"/>
</dbReference>
<dbReference type="PANTHER" id="PTHR12978">
    <property type="entry name" value="HISTIDINE TRIAD HIT PROTEIN MEMBER"/>
    <property type="match status" value="1"/>
</dbReference>
<dbReference type="GO" id="GO:0000932">
    <property type="term" value="C:P-body"/>
    <property type="evidence" value="ECO:0007669"/>
    <property type="project" value="TreeGrafter"/>
</dbReference>
<comment type="function">
    <text evidence="8">Decapping scavenger enzyme that catalyzes the cleavage of a residual cap structure following the degradation of mRNAs by the 3'-&gt;5' exosome-mediated mRNA decay pathway.</text>
</comment>
<dbReference type="Pfam" id="PF05652">
    <property type="entry name" value="DcpS"/>
    <property type="match status" value="1"/>
</dbReference>
<dbReference type="Pfam" id="PF11969">
    <property type="entry name" value="DcpS_C"/>
    <property type="match status" value="1"/>
</dbReference>
<dbReference type="GeneID" id="105273354"/>
<evidence type="ECO:0000256" key="10">
    <source>
        <dbReference type="PIRSR" id="PIRSR028973-2"/>
    </source>
</evidence>
<evidence type="ECO:0000313" key="14">
    <source>
        <dbReference type="RefSeq" id="XP_011314053.1"/>
    </source>
</evidence>
<dbReference type="GO" id="GO:0006397">
    <property type="term" value="P:mRNA processing"/>
    <property type="evidence" value="ECO:0007669"/>
    <property type="project" value="UniProtKB-KW"/>
</dbReference>
<keyword evidence="5 8" id="KW-0378">Hydrolase</keyword>
<dbReference type="EMBL" id="GBYB01011968">
    <property type="protein sequence ID" value="JAG81735.1"/>
    <property type="molecule type" value="Transcribed_RNA"/>
</dbReference>
<dbReference type="GO" id="GO:0140932">
    <property type="term" value="F:5'-(N(7)-methyl 5'-triphosphoguanosine)-[mRNA] diphosphatase activity"/>
    <property type="evidence" value="ECO:0007669"/>
    <property type="project" value="UniProtKB-EC"/>
</dbReference>
<dbReference type="GO" id="GO:0000290">
    <property type="term" value="P:deadenylation-dependent decapping of nuclear-transcribed mRNA"/>
    <property type="evidence" value="ECO:0007669"/>
    <property type="project" value="UniProtKB-UniRule"/>
</dbReference>
<dbReference type="PIRSF" id="PIRSF028973">
    <property type="entry name" value="Scavenger_mRNA_decap_enz"/>
    <property type="match status" value="1"/>
</dbReference>
<accession>A0A0C9QBW7</accession>
<evidence type="ECO:0000256" key="3">
    <source>
        <dbReference type="ARBA" id="ARBA00012520"/>
    </source>
</evidence>
<gene>
    <name evidence="12" type="primary">DCPS</name>
    <name evidence="14" type="synonym">Dcps</name>
    <name evidence="12" type="ORF">g.43520</name>
</gene>
<reference evidence="12" key="1">
    <citation type="submission" date="2015-01" db="EMBL/GenBank/DDBJ databases">
        <title>Transcriptome Assembly of Fopius arisanus.</title>
        <authorList>
            <person name="Geib S."/>
        </authorList>
    </citation>
    <scope>NUCLEOTIDE SEQUENCE</scope>
</reference>
<feature type="active site" description="Nucleophile" evidence="9">
    <location>
        <position position="272"/>
    </location>
</feature>
<dbReference type="SUPFAM" id="SSF102860">
    <property type="entry name" value="mRNA decapping enzyme DcpS N-terminal domain"/>
    <property type="match status" value="1"/>
</dbReference>
<dbReference type="RefSeq" id="XP_011314053.1">
    <property type="nucleotide sequence ID" value="XM_011315751.1"/>
</dbReference>
<dbReference type="InterPro" id="IPR011145">
    <property type="entry name" value="Scavenger_mRNA_decap_enz_N"/>
</dbReference>
<reference evidence="14" key="2">
    <citation type="submission" date="2025-04" db="UniProtKB">
        <authorList>
            <consortium name="RefSeq"/>
        </authorList>
    </citation>
    <scope>IDENTIFICATION</scope>
    <source>
        <strain evidence="14">USDA-PBARC FA_bdor</strain>
        <tissue evidence="14">Whole organism</tissue>
    </source>
</reference>
<dbReference type="InterPro" id="IPR036265">
    <property type="entry name" value="HIT-like_sf"/>
</dbReference>
<feature type="binding site" evidence="10">
    <location>
        <position position="182"/>
    </location>
    <ligand>
        <name>substrate</name>
    </ligand>
</feature>
<feature type="region of interest" description="Disordered" evidence="11">
    <location>
        <begin position="1"/>
        <end position="36"/>
    </location>
</feature>
<sequence>MAESESPKAQTDSPIRKKQKVETTPDKIPRNDSTDDVDEFLKQVPNFQVEKVLRNDIMNKRIALQGLFKGQTETVLVVMEKKIFPEEPEILQGFFDSNTRSKKNYRNDVYRGYDWFPASECNGLNVTITYPATKKHLEKWCAPRYYLIEETPELFEQVTLPRRLAASLSLQWVDNILNGTAELDRVIYNDKDNDTGFVLVKDLKWDDQIQTLYLLAITRQRIPSIRELNATHLPLLKNIKENACKIIEERYHVPRSELKIFFHYQPSFYHLHVHFTSFGVENAGAIIEKGHLLTTVINNIEMVPDYYQKAVLLFRVPKLSAYQPYEDYLEEKKSVNLSRESV</sequence>
<feature type="binding site" evidence="10">
    <location>
        <begin position="263"/>
        <end position="274"/>
    </location>
    <ligand>
        <name>substrate</name>
    </ligand>
</feature>
<keyword evidence="13" id="KW-1185">Reference proteome</keyword>
<evidence type="ECO:0000256" key="11">
    <source>
        <dbReference type="SAM" id="MobiDB-lite"/>
    </source>
</evidence>
<dbReference type="OrthoDB" id="10264956at2759"/>
<feature type="binding site" evidence="10">
    <location>
        <position position="204"/>
    </location>
    <ligand>
        <name>substrate</name>
    </ligand>
</feature>
<evidence type="ECO:0000256" key="1">
    <source>
        <dbReference type="ARBA" id="ARBA00004123"/>
    </source>
</evidence>
<evidence type="ECO:0000313" key="13">
    <source>
        <dbReference type="Proteomes" id="UP000694866"/>
    </source>
</evidence>
<dbReference type="InterPro" id="IPR008594">
    <property type="entry name" value="DcpS/DCS2"/>
</dbReference>
<organism evidence="12">
    <name type="scientific">Fopius arisanus</name>
    <dbReference type="NCBI Taxonomy" id="64838"/>
    <lineage>
        <taxon>Eukaryota</taxon>
        <taxon>Metazoa</taxon>
        <taxon>Ecdysozoa</taxon>
        <taxon>Arthropoda</taxon>
        <taxon>Hexapoda</taxon>
        <taxon>Insecta</taxon>
        <taxon>Pterygota</taxon>
        <taxon>Neoptera</taxon>
        <taxon>Endopterygota</taxon>
        <taxon>Hymenoptera</taxon>
        <taxon>Apocrita</taxon>
        <taxon>Ichneumonoidea</taxon>
        <taxon>Braconidae</taxon>
        <taxon>Opiinae</taxon>
        <taxon>Fopius</taxon>
    </lineage>
</organism>
<name>A0A0C9QBW7_9HYME</name>
<keyword evidence="8" id="KW-0507">mRNA processing</keyword>
<dbReference type="FunFam" id="3.30.428.10:FF:000006">
    <property type="entry name" value="m7GpppX diphosphatase"/>
    <property type="match status" value="1"/>
</dbReference>
<keyword evidence="6 8" id="KW-0539">Nucleus</keyword>
<dbReference type="Gene3D" id="3.30.200.40">
    <property type="entry name" value="Scavenger mRNA decapping enzyme, N-terminal domain"/>
    <property type="match status" value="1"/>
</dbReference>
<proteinExistence type="inferred from homology"/>